<dbReference type="Proteomes" id="UP000283841">
    <property type="component" value="Unassembled WGS sequence"/>
</dbReference>
<dbReference type="STRING" id="264951.A0A443HS90"/>
<evidence type="ECO:0000256" key="1">
    <source>
        <dbReference type="SAM" id="MobiDB-lite"/>
    </source>
</evidence>
<feature type="region of interest" description="Disordered" evidence="1">
    <location>
        <begin position="408"/>
        <end position="430"/>
    </location>
</feature>
<dbReference type="GeneID" id="39600159"/>
<name>A0A443HS90_BYSSP</name>
<feature type="transmembrane region" description="Helical" evidence="2">
    <location>
        <begin position="649"/>
        <end position="671"/>
    </location>
</feature>
<keyword evidence="2" id="KW-0812">Transmembrane</keyword>
<evidence type="ECO:0008006" key="5">
    <source>
        <dbReference type="Google" id="ProtNLM"/>
    </source>
</evidence>
<dbReference type="AlphaFoldDB" id="A0A443HS90"/>
<sequence>MSTPALPTTYLSRNDSTLYEDVEYSSSDLTITEATTCPNTPSFLLRTSSTFGVVDGSAQSSQATLSSTDALTQEPVSQRESMSSNRRSTYPGETTSSGFLSPVPSLEDIEKCCTRSMTSVASDSDTEMGFTDNDEPRPERTLGSPPFLMEPHYLNYIRLLSLDLPHLAYSPIRPQHDIMSLTVLDFSTRSSCCRTRFFNHGSASALSETEISNITQVLQDSARPTGSDIMTSVIIAEDLSCEVMELLGSTFELHPEFFETHLINSRYARPSPKQIPVPQPIWPTASLPKDFQSVKWFRPVWRSPGAGSQRLWDSYHRQPFHGLIASSPRRNKTSRGLVYFANNIIRFGWNLAAEPQELPQENKEDSSMGTTAIPVAWEERATFCMKTIGNRRCIVLLLDPLPMVKEKLTRNESDPAAEHHGDIDSERRSQENHDYAVFRDMYLRGLSEIPLQQVDINNCSKVRQQLRESVSASFYLRQRCGTRHRHSSNSTPNDPLEILNELICHDSLNLLRVINGTLDRIQSSLSDSHLTETQLCHWHEFIRRCEANIPTLRTTLSSLSREYQDTTVEPPLRSTVRLSQEALEVTAATSARLQEVSASLVSNISLLGTRQDIAKKKSISRLSELAFFFLPIIVSASIFGMRVRELNHPPIWAFFTLSIILMLLSYGLRWMMAIDIWKRWKEFYPTQSQHEICRYRDDVLSESTARRSVMRWTMKRRRLPSYTMSGMFSPQIMLREASGRPISLNVADYDISNSAHR</sequence>
<keyword evidence="2" id="KW-1133">Transmembrane helix</keyword>
<feature type="region of interest" description="Disordered" evidence="1">
    <location>
        <begin position="59"/>
        <end position="101"/>
    </location>
</feature>
<dbReference type="VEuPathDB" id="FungiDB:C8Q69DRAFT_471113"/>
<evidence type="ECO:0000313" key="4">
    <source>
        <dbReference type="Proteomes" id="UP000283841"/>
    </source>
</evidence>
<keyword evidence="4" id="KW-1185">Reference proteome</keyword>
<comment type="caution">
    <text evidence="3">The sequence shown here is derived from an EMBL/GenBank/DDBJ whole genome shotgun (WGS) entry which is preliminary data.</text>
</comment>
<dbReference type="EMBL" id="RCNU01000007">
    <property type="protein sequence ID" value="RWQ94692.1"/>
    <property type="molecule type" value="Genomic_DNA"/>
</dbReference>
<keyword evidence="2" id="KW-0472">Membrane</keyword>
<accession>A0A443HS90</accession>
<proteinExistence type="predicted"/>
<evidence type="ECO:0000313" key="3">
    <source>
        <dbReference type="EMBL" id="RWQ94692.1"/>
    </source>
</evidence>
<organism evidence="3 4">
    <name type="scientific">Byssochlamys spectabilis</name>
    <name type="common">Paecilomyces variotii</name>
    <dbReference type="NCBI Taxonomy" id="264951"/>
    <lineage>
        <taxon>Eukaryota</taxon>
        <taxon>Fungi</taxon>
        <taxon>Dikarya</taxon>
        <taxon>Ascomycota</taxon>
        <taxon>Pezizomycotina</taxon>
        <taxon>Eurotiomycetes</taxon>
        <taxon>Eurotiomycetidae</taxon>
        <taxon>Eurotiales</taxon>
        <taxon>Thermoascaceae</taxon>
        <taxon>Paecilomyces</taxon>
    </lineage>
</organism>
<feature type="compositionally biased region" description="Low complexity" evidence="1">
    <location>
        <begin position="59"/>
        <end position="72"/>
    </location>
</feature>
<protein>
    <recommendedName>
        <fullName evidence="5">Mg2+ transporter protein, CorA-like/Zinc transport protein ZntB</fullName>
    </recommendedName>
</protein>
<feature type="compositionally biased region" description="Polar residues" evidence="1">
    <location>
        <begin position="74"/>
        <end position="99"/>
    </location>
</feature>
<gene>
    <name evidence="3" type="ORF">C8Q69DRAFT_471113</name>
</gene>
<feature type="region of interest" description="Disordered" evidence="1">
    <location>
        <begin position="123"/>
        <end position="144"/>
    </location>
</feature>
<feature type="transmembrane region" description="Helical" evidence="2">
    <location>
        <begin position="625"/>
        <end position="643"/>
    </location>
</feature>
<dbReference type="RefSeq" id="XP_028484337.1">
    <property type="nucleotide sequence ID" value="XM_028630882.1"/>
</dbReference>
<evidence type="ECO:0000256" key="2">
    <source>
        <dbReference type="SAM" id="Phobius"/>
    </source>
</evidence>
<reference evidence="3 4" key="1">
    <citation type="journal article" date="2018" name="Front. Microbiol.">
        <title>Genomic and genetic insights into a cosmopolitan fungus, Paecilomyces variotii (Eurotiales).</title>
        <authorList>
            <person name="Urquhart A.S."/>
            <person name="Mondo S.J."/>
            <person name="Makela M.R."/>
            <person name="Hane J.K."/>
            <person name="Wiebenga A."/>
            <person name="He G."/>
            <person name="Mihaltcheva S."/>
            <person name="Pangilinan J."/>
            <person name="Lipzen A."/>
            <person name="Barry K."/>
            <person name="de Vries R.P."/>
            <person name="Grigoriev I.V."/>
            <person name="Idnurm A."/>
        </authorList>
    </citation>
    <scope>NUCLEOTIDE SEQUENCE [LARGE SCALE GENOMIC DNA]</scope>
    <source>
        <strain evidence="3 4">CBS 101075</strain>
    </source>
</reference>